<proteinExistence type="predicted"/>
<evidence type="ECO:0000256" key="1">
    <source>
        <dbReference type="SAM" id="MobiDB-lite"/>
    </source>
</evidence>
<evidence type="ECO:0000313" key="2">
    <source>
        <dbReference type="Ensembl" id="ENSMGAP00000021829.1"/>
    </source>
</evidence>
<dbReference type="GeneTree" id="ENSGT00960000189065"/>
<evidence type="ECO:0000313" key="3">
    <source>
        <dbReference type="Proteomes" id="UP000001645"/>
    </source>
</evidence>
<dbReference type="AlphaFoldDB" id="A0A803XQN3"/>
<keyword evidence="3" id="KW-1185">Reference proteome</keyword>
<name>A0A803XQN3_MELGA</name>
<reference evidence="2" key="2">
    <citation type="submission" date="2025-08" db="UniProtKB">
        <authorList>
            <consortium name="Ensembl"/>
        </authorList>
    </citation>
    <scope>IDENTIFICATION</scope>
</reference>
<feature type="region of interest" description="Disordered" evidence="1">
    <location>
        <begin position="143"/>
        <end position="175"/>
    </location>
</feature>
<sequence>MSCPVPPPLPTGRRQRSITTSSPPLPPLAAFAAHHLSPAHGPHRKHPAEPRGTPGGGARGLASALAPPPEEPHGAGKRTGNGDGDGVRDRHRASAFIAASGAAPSPPPLTSCPPPSCPCPPWRPARPASPWRCGWPRCWGRRPADSPARSAGTRGPASHRSHPPPAGRRRGAGGGCVRASFTRPPRRGLTLAGSEAICSSSVMLLRSGSPARPNSCWVMVIFSRASSSPSPPVAAIPASAAEAAAALLASSSCRCLCSSMETRRACRDGDRAVLSGEHPGIGTAEHTLPPRPTHQGQLWVGTRIHAELEVAGAEAQHGPPSPARMGELMRASARLGPGGTVTRWEPVPSLPFRVLMKAVSLSVLAS</sequence>
<organism evidence="2 3">
    <name type="scientific">Meleagris gallopavo</name>
    <name type="common">Wild turkey</name>
    <dbReference type="NCBI Taxonomy" id="9103"/>
    <lineage>
        <taxon>Eukaryota</taxon>
        <taxon>Metazoa</taxon>
        <taxon>Chordata</taxon>
        <taxon>Craniata</taxon>
        <taxon>Vertebrata</taxon>
        <taxon>Euteleostomi</taxon>
        <taxon>Archelosauria</taxon>
        <taxon>Archosauria</taxon>
        <taxon>Dinosauria</taxon>
        <taxon>Saurischia</taxon>
        <taxon>Theropoda</taxon>
        <taxon>Coelurosauria</taxon>
        <taxon>Aves</taxon>
        <taxon>Neognathae</taxon>
        <taxon>Galloanserae</taxon>
        <taxon>Galliformes</taxon>
        <taxon>Phasianidae</taxon>
        <taxon>Meleagridinae</taxon>
        <taxon>Meleagris</taxon>
    </lineage>
</organism>
<feature type="compositionally biased region" description="Low complexity" evidence="1">
    <location>
        <begin position="28"/>
        <end position="40"/>
    </location>
</feature>
<feature type="compositionally biased region" description="Basic residues" evidence="1">
    <location>
        <begin position="157"/>
        <end position="171"/>
    </location>
</feature>
<accession>A0A803XQN3</accession>
<reference evidence="2 3" key="1">
    <citation type="journal article" date="2010" name="PLoS Biol.">
        <title>Multi-platform next-generation sequencing of the domestic turkey (Meleagris gallopavo): genome assembly and analysis.</title>
        <authorList>
            <person name="Dalloul R.A."/>
            <person name="Long J.A."/>
            <person name="Zimin A.V."/>
            <person name="Aslam L."/>
            <person name="Beal K."/>
            <person name="Blomberg L.A."/>
            <person name="Bouffard P."/>
            <person name="Burt D.W."/>
            <person name="Crasta O."/>
            <person name="Crooijmans R.P."/>
            <person name="Cooper K."/>
            <person name="Coulombe R.A."/>
            <person name="De S."/>
            <person name="Delany M.E."/>
            <person name="Dodgson J.B."/>
            <person name="Dong J.J."/>
            <person name="Evans C."/>
            <person name="Frederickson K.M."/>
            <person name="Flicek P."/>
            <person name="Florea L."/>
            <person name="Folkerts O."/>
            <person name="Groenen M.A."/>
            <person name="Harkins T.T."/>
            <person name="Herrero J."/>
            <person name="Hoffmann S."/>
            <person name="Megens H.J."/>
            <person name="Jiang A."/>
            <person name="de Jong P."/>
            <person name="Kaiser P."/>
            <person name="Kim H."/>
            <person name="Kim K.W."/>
            <person name="Kim S."/>
            <person name="Langenberger D."/>
            <person name="Lee M.K."/>
            <person name="Lee T."/>
            <person name="Mane S."/>
            <person name="Marcais G."/>
            <person name="Marz M."/>
            <person name="McElroy A.P."/>
            <person name="Modise T."/>
            <person name="Nefedov M."/>
            <person name="Notredame C."/>
            <person name="Paton I.R."/>
            <person name="Payne W.S."/>
            <person name="Pertea G."/>
            <person name="Prickett D."/>
            <person name="Puiu D."/>
            <person name="Qioa D."/>
            <person name="Raineri E."/>
            <person name="Ruffier M."/>
            <person name="Salzberg S.L."/>
            <person name="Schatz M.C."/>
            <person name="Scheuring C."/>
            <person name="Schmidt C.J."/>
            <person name="Schroeder S."/>
            <person name="Searle S.M."/>
            <person name="Smith E.J."/>
            <person name="Smith J."/>
            <person name="Sonstegard T.S."/>
            <person name="Stadler P.F."/>
            <person name="Tafer H."/>
            <person name="Tu Z.J."/>
            <person name="Van Tassell C.P."/>
            <person name="Vilella A.J."/>
            <person name="Williams K.P."/>
            <person name="Yorke J.A."/>
            <person name="Zhang L."/>
            <person name="Zhang H.B."/>
            <person name="Zhang X."/>
            <person name="Zhang Y."/>
            <person name="Reed K.M."/>
        </authorList>
    </citation>
    <scope>NUCLEOTIDE SEQUENCE [LARGE SCALE GENOMIC DNA]</scope>
</reference>
<feature type="region of interest" description="Disordered" evidence="1">
    <location>
        <begin position="1"/>
        <end position="91"/>
    </location>
</feature>
<protein>
    <submittedName>
        <fullName evidence="2">Uncharacterized protein</fullName>
    </submittedName>
</protein>
<dbReference type="Proteomes" id="UP000001645">
    <property type="component" value="Chromosome 27"/>
</dbReference>
<feature type="compositionally biased region" description="Pro residues" evidence="1">
    <location>
        <begin position="1"/>
        <end position="10"/>
    </location>
</feature>
<dbReference type="InParanoid" id="A0A803XQN3"/>
<reference evidence="2" key="3">
    <citation type="submission" date="2025-09" db="UniProtKB">
        <authorList>
            <consortium name="Ensembl"/>
        </authorList>
    </citation>
    <scope>IDENTIFICATION</scope>
</reference>
<dbReference type="Ensembl" id="ENSMGAT00000036460.1">
    <property type="protein sequence ID" value="ENSMGAP00000021829.1"/>
    <property type="gene ID" value="ENSMGAG00000020013.1"/>
</dbReference>